<dbReference type="PROSITE" id="PS50110">
    <property type="entry name" value="RESPONSE_REGULATORY"/>
    <property type="match status" value="1"/>
</dbReference>
<gene>
    <name evidence="9" type="ORF">H8S76_18915</name>
</gene>
<evidence type="ECO:0000256" key="3">
    <source>
        <dbReference type="ARBA" id="ARBA00023125"/>
    </source>
</evidence>
<dbReference type="InterPro" id="IPR011006">
    <property type="entry name" value="CheY-like_superfamily"/>
</dbReference>
<dbReference type="InterPro" id="IPR001789">
    <property type="entry name" value="Sig_transdc_resp-reg_receiver"/>
</dbReference>
<keyword evidence="6" id="KW-0597">Phosphoprotein</keyword>
<accession>A0ABR7FIU4</accession>
<dbReference type="PANTHER" id="PTHR43280:SF28">
    <property type="entry name" value="HTH-TYPE TRANSCRIPTIONAL ACTIVATOR RHAS"/>
    <property type="match status" value="1"/>
</dbReference>
<dbReference type="InterPro" id="IPR018060">
    <property type="entry name" value="HTH_AraC"/>
</dbReference>
<feature type="domain" description="HTH araC/xylS-type" evidence="7">
    <location>
        <begin position="387"/>
        <end position="485"/>
    </location>
</feature>
<keyword evidence="10" id="KW-1185">Reference proteome</keyword>
<dbReference type="SUPFAM" id="SSF52172">
    <property type="entry name" value="CheY-like"/>
    <property type="match status" value="1"/>
</dbReference>
<organism evidence="9 10">
    <name type="scientific">Blautia celeris</name>
    <dbReference type="NCBI Taxonomy" id="2763026"/>
    <lineage>
        <taxon>Bacteria</taxon>
        <taxon>Bacillati</taxon>
        <taxon>Bacillota</taxon>
        <taxon>Clostridia</taxon>
        <taxon>Lachnospirales</taxon>
        <taxon>Lachnospiraceae</taxon>
        <taxon>Blautia</taxon>
    </lineage>
</organism>
<proteinExistence type="predicted"/>
<dbReference type="RefSeq" id="WP_103730991.1">
    <property type="nucleotide sequence ID" value="NZ_JACOOU010000009.1"/>
</dbReference>
<dbReference type="Gene3D" id="3.40.50.2300">
    <property type="match status" value="1"/>
</dbReference>
<dbReference type="Gene3D" id="1.10.10.60">
    <property type="entry name" value="Homeodomain-like"/>
    <property type="match status" value="2"/>
</dbReference>
<comment type="function">
    <text evidence="5">May play the central regulatory role in sporulation. It may be an element of the effector pathway responsible for the activation of sporulation genes in response to nutritional stress. Spo0A may act in concert with spo0H (a sigma factor) to control the expression of some genes that are critical to the sporulation process.</text>
</comment>
<evidence type="ECO:0000256" key="6">
    <source>
        <dbReference type="PROSITE-ProRule" id="PRU00169"/>
    </source>
</evidence>
<keyword evidence="3" id="KW-0238">DNA-binding</keyword>
<dbReference type="Proteomes" id="UP000654573">
    <property type="component" value="Unassembled WGS sequence"/>
</dbReference>
<reference evidence="9 10" key="1">
    <citation type="submission" date="2020-08" db="EMBL/GenBank/DDBJ databases">
        <title>Genome public.</title>
        <authorList>
            <person name="Liu C."/>
            <person name="Sun Q."/>
        </authorList>
    </citation>
    <scope>NUCLEOTIDE SEQUENCE [LARGE SCALE GENOMIC DNA]</scope>
    <source>
        <strain evidence="9 10">NSJ-34</strain>
    </source>
</reference>
<feature type="modified residue" description="4-aspartylphosphate" evidence="6">
    <location>
        <position position="54"/>
    </location>
</feature>
<dbReference type="Pfam" id="PF12833">
    <property type="entry name" value="HTH_18"/>
    <property type="match status" value="1"/>
</dbReference>
<dbReference type="SUPFAM" id="SSF46689">
    <property type="entry name" value="Homeodomain-like"/>
    <property type="match status" value="2"/>
</dbReference>
<dbReference type="EMBL" id="JACOOU010000009">
    <property type="protein sequence ID" value="MBC5674326.1"/>
    <property type="molecule type" value="Genomic_DNA"/>
</dbReference>
<dbReference type="InterPro" id="IPR009057">
    <property type="entry name" value="Homeodomain-like_sf"/>
</dbReference>
<evidence type="ECO:0000256" key="5">
    <source>
        <dbReference type="ARBA" id="ARBA00024867"/>
    </source>
</evidence>
<sequence>MIRVIIVEDEILSRIGIQSLLEEQKDIEVAGTFGFAKDALEYLKTNLVDIVITDIEMPEMNGLEFIREIRKQELADGIIILSCYDKFEYAREAIALGTDNYILKQDINEENLMKAICEVREKISGRTGERRRLHSLDEIPADETDIKAVGVIRLEQDHVDEKMILHLLDGIISRYHMGSLIDSYNRNPFIVFRLPASVPKEERKRILGDYIEEIQKNILQYTNKHLLMGISREFRDMQGIPAGYQEADEAVEMRFYHESISVYYSEDICWSRETPEFMFSTKSFMEKSGLEIFEKELNQFLSTCRRKQIWVKTARDALSQAVSIFVYSILKEYLYDMAIVRRWSGKYPFVDAVTTSASCTEVNRKVQELIGQFKEALTEIFEEDDFGRILSYIDKNISTGLPLEELAELGNMSISAFCRKFKDRMGVTPVQYINQKRIEKVKEMIKKSGCTLGEIAAAAGFSNENYMVRVFKKITGKTITDYRRDMGNVKF</sequence>
<evidence type="ECO:0000313" key="10">
    <source>
        <dbReference type="Proteomes" id="UP000654573"/>
    </source>
</evidence>
<dbReference type="CDD" id="cd17536">
    <property type="entry name" value="REC_YesN-like"/>
    <property type="match status" value="1"/>
</dbReference>
<evidence type="ECO:0000256" key="2">
    <source>
        <dbReference type="ARBA" id="ARBA00023015"/>
    </source>
</evidence>
<dbReference type="PANTHER" id="PTHR43280">
    <property type="entry name" value="ARAC-FAMILY TRANSCRIPTIONAL REGULATOR"/>
    <property type="match status" value="1"/>
</dbReference>
<evidence type="ECO:0000313" key="9">
    <source>
        <dbReference type="EMBL" id="MBC5674326.1"/>
    </source>
</evidence>
<keyword evidence="2" id="KW-0805">Transcription regulation</keyword>
<evidence type="ECO:0000256" key="1">
    <source>
        <dbReference type="ARBA" id="ARBA00018672"/>
    </source>
</evidence>
<comment type="caution">
    <text evidence="9">The sequence shown here is derived from an EMBL/GenBank/DDBJ whole genome shotgun (WGS) entry which is preliminary data.</text>
</comment>
<keyword evidence="4" id="KW-0804">Transcription</keyword>
<dbReference type="SMART" id="SM00448">
    <property type="entry name" value="REC"/>
    <property type="match status" value="1"/>
</dbReference>
<dbReference type="SMART" id="SM00342">
    <property type="entry name" value="HTH_ARAC"/>
    <property type="match status" value="1"/>
</dbReference>
<feature type="domain" description="Response regulatory" evidence="8">
    <location>
        <begin position="3"/>
        <end position="119"/>
    </location>
</feature>
<name>A0ABR7FIU4_9FIRM</name>
<protein>
    <recommendedName>
        <fullName evidence="1">Stage 0 sporulation protein A homolog</fullName>
    </recommendedName>
</protein>
<evidence type="ECO:0000256" key="4">
    <source>
        <dbReference type="ARBA" id="ARBA00023163"/>
    </source>
</evidence>
<evidence type="ECO:0000259" key="7">
    <source>
        <dbReference type="PROSITE" id="PS01124"/>
    </source>
</evidence>
<evidence type="ECO:0000259" key="8">
    <source>
        <dbReference type="PROSITE" id="PS50110"/>
    </source>
</evidence>
<dbReference type="Pfam" id="PF00072">
    <property type="entry name" value="Response_reg"/>
    <property type="match status" value="1"/>
</dbReference>
<dbReference type="PROSITE" id="PS01124">
    <property type="entry name" value="HTH_ARAC_FAMILY_2"/>
    <property type="match status" value="1"/>
</dbReference>